<dbReference type="GO" id="GO:0051117">
    <property type="term" value="F:ATPase binding"/>
    <property type="evidence" value="ECO:0007669"/>
    <property type="project" value="TreeGrafter"/>
</dbReference>
<dbReference type="InterPro" id="IPR023562">
    <property type="entry name" value="ClpP/TepA"/>
</dbReference>
<evidence type="ECO:0000256" key="1">
    <source>
        <dbReference type="ARBA" id="ARBA00007039"/>
    </source>
</evidence>
<dbReference type="PANTHER" id="PTHR10381">
    <property type="entry name" value="ATP-DEPENDENT CLP PROTEASE PROTEOLYTIC SUBUNIT"/>
    <property type="match status" value="1"/>
</dbReference>
<keyword evidence="8" id="KW-1185">Reference proteome</keyword>
<evidence type="ECO:0000256" key="6">
    <source>
        <dbReference type="RuleBase" id="RU003567"/>
    </source>
</evidence>
<accession>A0AAP9JAX9</accession>
<evidence type="ECO:0000256" key="3">
    <source>
        <dbReference type="ARBA" id="ARBA00022670"/>
    </source>
</evidence>
<gene>
    <name evidence="7" type="ORF">FGL83_05520</name>
</gene>
<dbReference type="CDD" id="cd07016">
    <property type="entry name" value="S14_ClpP_1"/>
    <property type="match status" value="1"/>
</dbReference>
<dbReference type="InterPro" id="IPR001907">
    <property type="entry name" value="ClpP"/>
</dbReference>
<reference evidence="7 8" key="1">
    <citation type="submission" date="2019-06" db="EMBL/GenBank/DDBJ databases">
        <title>Genome analyses of bacteria isolated from kimchi.</title>
        <authorList>
            <person name="Lee S."/>
            <person name="Ahn S."/>
            <person name="Roh S."/>
        </authorList>
    </citation>
    <scope>NUCLEOTIDE SEQUENCE [LARGE SCALE GENOMIC DNA]</scope>
    <source>
        <strain evidence="7 8">CBA3625</strain>
    </source>
</reference>
<comment type="similarity">
    <text evidence="1 6">Belongs to the peptidase S14 family.</text>
</comment>
<dbReference type="PANTHER" id="PTHR10381:SF70">
    <property type="entry name" value="ATP-DEPENDENT CLP PROTEASE PROTEOLYTIC SUBUNIT"/>
    <property type="match status" value="1"/>
</dbReference>
<dbReference type="GeneID" id="66531647"/>
<keyword evidence="5" id="KW-0720">Serine protease</keyword>
<dbReference type="Proteomes" id="UP000321298">
    <property type="component" value="Chromosome"/>
</dbReference>
<organism evidence="7 8">
    <name type="scientific">Leuconostoc lactis</name>
    <dbReference type="NCBI Taxonomy" id="1246"/>
    <lineage>
        <taxon>Bacteria</taxon>
        <taxon>Bacillati</taxon>
        <taxon>Bacillota</taxon>
        <taxon>Bacilli</taxon>
        <taxon>Lactobacillales</taxon>
        <taxon>Lactobacillaceae</taxon>
        <taxon>Leuconostoc</taxon>
    </lineage>
</organism>
<evidence type="ECO:0000256" key="5">
    <source>
        <dbReference type="ARBA" id="ARBA00022825"/>
    </source>
</evidence>
<keyword evidence="3 7" id="KW-0645">Protease</keyword>
<dbReference type="Gene3D" id="3.90.226.10">
    <property type="entry name" value="2-enoyl-CoA Hydratase, Chain A, domain 1"/>
    <property type="match status" value="1"/>
</dbReference>
<dbReference type="NCBIfam" id="NF045542">
    <property type="entry name" value="Clp_rel_HeadMat"/>
    <property type="match status" value="1"/>
</dbReference>
<dbReference type="GO" id="GO:0006515">
    <property type="term" value="P:protein quality control for misfolded or incompletely synthesized proteins"/>
    <property type="evidence" value="ECO:0007669"/>
    <property type="project" value="TreeGrafter"/>
</dbReference>
<dbReference type="RefSeq" id="WP_147001064.1">
    <property type="nucleotide sequence ID" value="NZ_CP042387.1"/>
</dbReference>
<dbReference type="InterPro" id="IPR029045">
    <property type="entry name" value="ClpP/crotonase-like_dom_sf"/>
</dbReference>
<proteinExistence type="inferred from homology"/>
<dbReference type="SUPFAM" id="SSF52096">
    <property type="entry name" value="ClpP/crotonase"/>
    <property type="match status" value="1"/>
</dbReference>
<protein>
    <recommendedName>
        <fullName evidence="6">ATP-dependent Clp protease proteolytic subunit</fullName>
    </recommendedName>
</protein>
<evidence type="ECO:0000256" key="2">
    <source>
        <dbReference type="ARBA" id="ARBA00022490"/>
    </source>
</evidence>
<dbReference type="GO" id="GO:0009368">
    <property type="term" value="C:endopeptidase Clp complex"/>
    <property type="evidence" value="ECO:0007669"/>
    <property type="project" value="TreeGrafter"/>
</dbReference>
<dbReference type="PRINTS" id="PR00127">
    <property type="entry name" value="CLPPROTEASEP"/>
</dbReference>
<dbReference type="EMBL" id="CP042387">
    <property type="protein sequence ID" value="QEA44153.1"/>
    <property type="molecule type" value="Genomic_DNA"/>
</dbReference>
<evidence type="ECO:0000313" key="7">
    <source>
        <dbReference type="EMBL" id="QEA44153.1"/>
    </source>
</evidence>
<sequence>MKKIDIKGAVVDDDTAAFYNFFGIANVSPSAVSAVLNNGDVGEDVEVNIASNGGDVFAASEIFTMLKSSSTNVTVNIQGLAASAASVIAMAGDTIKISPTAQIMIHQASVMAGGNKDDLTHEAAVLDSIDQSIASAYEQKTGMSQDDLLNMMAQETWLTATEAVDKGFADEIMFVADNEPAFANDLSSVVPKSAVNKLMNLINKSEKTSKLEVKNTTNSQLTSDLKQSKVAILLGKTKETN</sequence>
<dbReference type="Pfam" id="PF00574">
    <property type="entry name" value="CLP_protease"/>
    <property type="match status" value="1"/>
</dbReference>
<keyword evidence="4" id="KW-0378">Hydrolase</keyword>
<name>A0AAP9JAX9_LEULA</name>
<dbReference type="GO" id="GO:0004252">
    <property type="term" value="F:serine-type endopeptidase activity"/>
    <property type="evidence" value="ECO:0007669"/>
    <property type="project" value="InterPro"/>
</dbReference>
<dbReference type="GO" id="GO:0004176">
    <property type="term" value="F:ATP-dependent peptidase activity"/>
    <property type="evidence" value="ECO:0007669"/>
    <property type="project" value="InterPro"/>
</dbReference>
<keyword evidence="2" id="KW-0963">Cytoplasm</keyword>
<dbReference type="AlphaFoldDB" id="A0AAP9JAX9"/>
<evidence type="ECO:0000313" key="8">
    <source>
        <dbReference type="Proteomes" id="UP000321298"/>
    </source>
</evidence>
<evidence type="ECO:0000256" key="4">
    <source>
        <dbReference type="ARBA" id="ARBA00022801"/>
    </source>
</evidence>